<dbReference type="Proteomes" id="UP001172083">
    <property type="component" value="Unassembled WGS sequence"/>
</dbReference>
<dbReference type="Gene3D" id="2.60.120.10">
    <property type="entry name" value="Jelly Rolls"/>
    <property type="match status" value="1"/>
</dbReference>
<dbReference type="InterPro" id="IPR011051">
    <property type="entry name" value="RmlC_Cupin_sf"/>
</dbReference>
<evidence type="ECO:0000313" key="4">
    <source>
        <dbReference type="Proteomes" id="UP001172083"/>
    </source>
</evidence>
<dbReference type="EMBL" id="JAUJEB010000013">
    <property type="protein sequence ID" value="MDN5217085.1"/>
    <property type="molecule type" value="Genomic_DNA"/>
</dbReference>
<dbReference type="PANTHER" id="PTHR42742:SF3">
    <property type="entry name" value="FRUCTOKINASE"/>
    <property type="match status" value="1"/>
</dbReference>
<keyword evidence="2" id="KW-0862">Zinc</keyword>
<reference evidence="3" key="1">
    <citation type="submission" date="2023-06" db="EMBL/GenBank/DDBJ databases">
        <title>Genomic of Agaribacillus aureum.</title>
        <authorList>
            <person name="Wang G."/>
        </authorList>
    </citation>
    <scope>NUCLEOTIDE SEQUENCE</scope>
    <source>
        <strain evidence="3">BMA12</strain>
    </source>
</reference>
<evidence type="ECO:0000256" key="2">
    <source>
        <dbReference type="ARBA" id="ARBA00022833"/>
    </source>
</evidence>
<dbReference type="InterPro" id="IPR014710">
    <property type="entry name" value="RmlC-like_jellyroll"/>
</dbReference>
<dbReference type="CDD" id="cd07010">
    <property type="entry name" value="cupin_PMI_type_I_N_bac"/>
    <property type="match status" value="1"/>
</dbReference>
<protein>
    <submittedName>
        <fullName evidence="3">Class I mannose-6-phosphate isomerase</fullName>
    </submittedName>
</protein>
<keyword evidence="3" id="KW-0413">Isomerase</keyword>
<proteinExistence type="predicted"/>
<accession>A0ABT8LK43</accession>
<dbReference type="PANTHER" id="PTHR42742">
    <property type="entry name" value="TRANSCRIPTIONAL REPRESSOR MPRA"/>
    <property type="match status" value="1"/>
</dbReference>
<dbReference type="GO" id="GO:0016853">
    <property type="term" value="F:isomerase activity"/>
    <property type="evidence" value="ECO:0007669"/>
    <property type="project" value="UniProtKB-KW"/>
</dbReference>
<evidence type="ECO:0000313" key="3">
    <source>
        <dbReference type="EMBL" id="MDN5217085.1"/>
    </source>
</evidence>
<keyword evidence="4" id="KW-1185">Reference proteome</keyword>
<dbReference type="SUPFAM" id="SSF51182">
    <property type="entry name" value="RmlC-like cupins"/>
    <property type="match status" value="1"/>
</dbReference>
<name>A0ABT8LK43_9BACT</name>
<comment type="caution">
    <text evidence="3">The sequence shown here is derived from an EMBL/GenBank/DDBJ whole genome shotgun (WGS) entry which is preliminary data.</text>
</comment>
<keyword evidence="1" id="KW-0479">Metal-binding</keyword>
<dbReference type="InterPro" id="IPR051804">
    <property type="entry name" value="Carb_Metab_Reg_Kinase/Isom"/>
</dbReference>
<evidence type="ECO:0000256" key="1">
    <source>
        <dbReference type="ARBA" id="ARBA00022723"/>
    </source>
</evidence>
<organism evidence="3 4">
    <name type="scientific">Agaribacillus aureus</name>
    <dbReference type="NCBI Taxonomy" id="3051825"/>
    <lineage>
        <taxon>Bacteria</taxon>
        <taxon>Pseudomonadati</taxon>
        <taxon>Bacteroidota</taxon>
        <taxon>Cytophagia</taxon>
        <taxon>Cytophagales</taxon>
        <taxon>Splendidivirgaceae</taxon>
        <taxon>Agaribacillus</taxon>
    </lineage>
</organism>
<sequence>MTISNYDKFPSVKVSDHSEDCVTGWENIGGTIRNRIAALTKKKVVIVIDCYHGVNHTEVEKAFRESIEHIAFYNTTELFKTDREISEMVYPFVTDDEVFGYWTTLRMGDYFDPGKLQNFSQNLKNIEEGVVIIYGAGAACLAEGDLLVYCDMARWEIQLRMRRNEVSNLGLNNRETDFSLQYKHAYFVDWRVLDQHKTNYMTQWNYVVDTNCAGQPKMIKGADLLKGLKIAAHRPFRVVPFFDPGPWGGQWLKKVADLDKDTVNFAWAFDCVPEENSMLLRFGETTFEIPSVNLVFNQPEALLGKKVYERFGAEFPIRFDLLDTMEGGNLSLQVHPTVKYIKEKFGMNYTQDESYYLLDAKENAVVYLGLNEDVDPDEMIHELEEAQKGMSGFDADKHVKKWPVKKHDHVLIPAGTVHCSGKDSIVLEISTTPYIFTFKLWDWGRLGLDGKPRPINIKHGQHVIQWDRKESWIRKNLLNDIEKVAEGDGWIEEKTGLHAYQFLESRRHWFTKPVLHTTDGGVNVINLVEGKEAIVESPEGLFEPFVIHYAETFIVPAAVGEYTIRPYGASEGQQCATLKAFVQIGRIKNSHHYLAD</sequence>
<gene>
    <name evidence="3" type="ORF">QQ020_33750</name>
</gene>
<dbReference type="RefSeq" id="WP_346762422.1">
    <property type="nucleotide sequence ID" value="NZ_JAUJEB010000013.1"/>
</dbReference>